<dbReference type="RefSeq" id="XP_069208743.1">
    <property type="nucleotide sequence ID" value="XM_069354101.1"/>
</dbReference>
<feature type="transmembrane region" description="Helical" evidence="6">
    <location>
        <begin position="372"/>
        <end position="394"/>
    </location>
</feature>
<protein>
    <recommendedName>
        <fullName evidence="7">Amino acid transporter transmembrane domain-containing protein</fullName>
    </recommendedName>
</protein>
<feature type="domain" description="Amino acid transporter transmembrane" evidence="7">
    <location>
        <begin position="42"/>
        <end position="437"/>
    </location>
</feature>
<evidence type="ECO:0000256" key="2">
    <source>
        <dbReference type="ARBA" id="ARBA00008066"/>
    </source>
</evidence>
<dbReference type="Proteomes" id="UP001565368">
    <property type="component" value="Unassembled WGS sequence"/>
</dbReference>
<evidence type="ECO:0000256" key="1">
    <source>
        <dbReference type="ARBA" id="ARBA00004141"/>
    </source>
</evidence>
<comment type="similarity">
    <text evidence="2">Belongs to the amino acid/polyamine transporter 2 family.</text>
</comment>
<dbReference type="PANTHER" id="PTHR22950:SF683">
    <property type="entry name" value="AMINO ACID TRANSPORTER (EUROFUNG)"/>
    <property type="match status" value="1"/>
</dbReference>
<dbReference type="Gene3D" id="1.20.1740.10">
    <property type="entry name" value="Amino acid/polyamine transporter I"/>
    <property type="match status" value="1"/>
</dbReference>
<comment type="caution">
    <text evidence="8">The sequence shown here is derived from an EMBL/GenBank/DDBJ whole genome shotgun (WGS) entry which is preliminary data.</text>
</comment>
<organism evidence="8 9">
    <name type="scientific">Vanrija albida</name>
    <dbReference type="NCBI Taxonomy" id="181172"/>
    <lineage>
        <taxon>Eukaryota</taxon>
        <taxon>Fungi</taxon>
        <taxon>Dikarya</taxon>
        <taxon>Basidiomycota</taxon>
        <taxon>Agaricomycotina</taxon>
        <taxon>Tremellomycetes</taxon>
        <taxon>Trichosporonales</taxon>
        <taxon>Trichosporonaceae</taxon>
        <taxon>Vanrija</taxon>
    </lineage>
</organism>
<feature type="transmembrane region" description="Helical" evidence="6">
    <location>
        <begin position="152"/>
        <end position="169"/>
    </location>
</feature>
<sequence>MDSRTSSPAPDAEKGRRAPVITDDVFGDITDDGPNYRNVSGLGALVLLTKTNFGLGVLTIPSVLHTFGIVPGIICVLAMMALTTYCASHVGRFKLRHPEVYGLADAGRVVGGPVVQHLTNACLGLYYMLITSSAIVSLSIGLNAVSTHGACTAIFVFVAAAAGLVVGSVRTLGSVAWIGWAGLISLLAAVLTLAGAVGRQDRPAAAPPTGPWDKGVLAVAHPTFAQAIAGVSTILFSYGATPMFWNIASEMRDPRRFNRAMVSSMTIITVLYLVIGGVVYAYCGQYVSSPALGSAGPLMKKVSYGIALPALVATLTLFCHCAGKHWFVLILKGSPHLTSNSPTHFATWFACMFGNVVLGYVIASAIPNFGSIISLVGAVIIPTVGIWPYIFLWWHDNWRSASDDERRQWSRRAELALNILCTLLGIFITVAGTYGSVLDVIDSSAGGGPWSCNDNSNSV</sequence>
<dbReference type="EMBL" id="JBBXJM010000004">
    <property type="protein sequence ID" value="KAL1408799.1"/>
    <property type="molecule type" value="Genomic_DNA"/>
</dbReference>
<accession>A0ABR3Q257</accession>
<feature type="transmembrane region" description="Helical" evidence="6">
    <location>
        <begin position="176"/>
        <end position="198"/>
    </location>
</feature>
<reference evidence="8 9" key="1">
    <citation type="submission" date="2023-08" db="EMBL/GenBank/DDBJ databases">
        <title>Annotated Genome Sequence of Vanrija albida AlHP1.</title>
        <authorList>
            <person name="Herzog R."/>
        </authorList>
    </citation>
    <scope>NUCLEOTIDE SEQUENCE [LARGE SCALE GENOMIC DNA]</scope>
    <source>
        <strain evidence="8 9">AlHP1</strain>
    </source>
</reference>
<evidence type="ECO:0000256" key="4">
    <source>
        <dbReference type="ARBA" id="ARBA00022989"/>
    </source>
</evidence>
<name>A0ABR3Q257_9TREE</name>
<evidence type="ECO:0000313" key="8">
    <source>
        <dbReference type="EMBL" id="KAL1408799.1"/>
    </source>
</evidence>
<feature type="transmembrane region" description="Helical" evidence="6">
    <location>
        <begin position="260"/>
        <end position="282"/>
    </location>
</feature>
<feature type="transmembrane region" description="Helical" evidence="6">
    <location>
        <begin position="125"/>
        <end position="146"/>
    </location>
</feature>
<comment type="subcellular location">
    <subcellularLocation>
        <location evidence="1">Membrane</location>
        <topology evidence="1">Multi-pass membrane protein</topology>
    </subcellularLocation>
</comment>
<dbReference type="GeneID" id="95986656"/>
<proteinExistence type="inferred from homology"/>
<evidence type="ECO:0000313" key="9">
    <source>
        <dbReference type="Proteomes" id="UP001565368"/>
    </source>
</evidence>
<keyword evidence="3 6" id="KW-0812">Transmembrane</keyword>
<gene>
    <name evidence="8" type="ORF">Q8F55_005613</name>
</gene>
<feature type="transmembrane region" description="Helical" evidence="6">
    <location>
        <begin position="218"/>
        <end position="239"/>
    </location>
</feature>
<dbReference type="Pfam" id="PF01490">
    <property type="entry name" value="Aa_trans"/>
    <property type="match status" value="1"/>
</dbReference>
<feature type="transmembrane region" description="Helical" evidence="6">
    <location>
        <begin position="415"/>
        <end position="434"/>
    </location>
</feature>
<evidence type="ECO:0000256" key="3">
    <source>
        <dbReference type="ARBA" id="ARBA00022692"/>
    </source>
</evidence>
<evidence type="ECO:0000256" key="6">
    <source>
        <dbReference type="SAM" id="Phobius"/>
    </source>
</evidence>
<keyword evidence="9" id="KW-1185">Reference proteome</keyword>
<evidence type="ECO:0000256" key="5">
    <source>
        <dbReference type="ARBA" id="ARBA00023136"/>
    </source>
</evidence>
<dbReference type="PANTHER" id="PTHR22950">
    <property type="entry name" value="AMINO ACID TRANSPORTER"/>
    <property type="match status" value="1"/>
</dbReference>
<keyword evidence="4 6" id="KW-1133">Transmembrane helix</keyword>
<feature type="transmembrane region" description="Helical" evidence="6">
    <location>
        <begin position="63"/>
        <end position="87"/>
    </location>
</feature>
<feature type="transmembrane region" description="Helical" evidence="6">
    <location>
        <begin position="344"/>
        <end position="366"/>
    </location>
</feature>
<feature type="transmembrane region" description="Helical" evidence="6">
    <location>
        <begin position="302"/>
        <end position="323"/>
    </location>
</feature>
<dbReference type="InterPro" id="IPR013057">
    <property type="entry name" value="AA_transpt_TM"/>
</dbReference>
<evidence type="ECO:0000259" key="7">
    <source>
        <dbReference type="Pfam" id="PF01490"/>
    </source>
</evidence>
<keyword evidence="5 6" id="KW-0472">Membrane</keyword>